<dbReference type="OrthoDB" id="5405319at2"/>
<dbReference type="Pfam" id="PF06293">
    <property type="entry name" value="Kdo"/>
    <property type="match status" value="1"/>
</dbReference>
<dbReference type="STRING" id="1395571.TMS3_0119140"/>
<dbReference type="InterPro" id="IPR027023">
    <property type="entry name" value="Put_LipoPS_kinase_InaA"/>
</dbReference>
<dbReference type="InterPro" id="IPR011009">
    <property type="entry name" value="Kinase-like_dom_sf"/>
</dbReference>
<dbReference type="SUPFAM" id="SSF56112">
    <property type="entry name" value="Protein kinase-like (PK-like)"/>
    <property type="match status" value="1"/>
</dbReference>
<evidence type="ECO:0000313" key="1">
    <source>
        <dbReference type="EMBL" id="KFX68358.1"/>
    </source>
</evidence>
<organism evidence="1 2">
    <name type="scientific">Pseudomonas taeanensis MS-3</name>
    <dbReference type="NCBI Taxonomy" id="1395571"/>
    <lineage>
        <taxon>Bacteria</taxon>
        <taxon>Pseudomonadati</taxon>
        <taxon>Pseudomonadota</taxon>
        <taxon>Gammaproteobacteria</taxon>
        <taxon>Pseudomonadales</taxon>
        <taxon>Pseudomonadaceae</taxon>
        <taxon>Pseudomonas</taxon>
    </lineage>
</organism>
<name>A0A0A1YH96_9PSED</name>
<accession>A0A0A1YH96</accession>
<gene>
    <name evidence="1" type="ORF">TMS3_0119140</name>
</gene>
<dbReference type="RefSeq" id="WP_025166808.1">
    <property type="nucleotide sequence ID" value="NZ_AWSQ01000006.1"/>
</dbReference>
<comment type="caution">
    <text evidence="1">The sequence shown here is derived from an EMBL/GenBank/DDBJ whole genome shotgun (WGS) entry which is preliminary data.</text>
</comment>
<sequence>MKADTHAAGTYDRGTFDRAALNAWWQLQGEWVEEPNVRRDGSSGVQRIHDKQGRLLYAKRQVGHLYRSLRHPLGSPTVLRERAALLGARKAGVNVPEIVYCAAEQGPDGWRGLLITAALDGFQALDEWYAQGGRERHGEQLHKRLLQEIATNLARLHLARWQHGCLYDKHIFVRITGAGEAAQVDVALLDLEKCRRRLTRTQAALHDLRQLKRHSAWNEADWQRLIDAYQATFGSAIKGLPA</sequence>
<dbReference type="Proteomes" id="UP000030063">
    <property type="component" value="Unassembled WGS sequence"/>
</dbReference>
<dbReference type="EMBL" id="AWSQ01000006">
    <property type="protein sequence ID" value="KFX68358.1"/>
    <property type="molecule type" value="Genomic_DNA"/>
</dbReference>
<protein>
    <submittedName>
        <fullName evidence="1">InaA protein</fullName>
    </submittedName>
</protein>
<dbReference type="PIRSF" id="PIRSF026326">
    <property type="entry name" value="InaA"/>
    <property type="match status" value="1"/>
</dbReference>
<reference evidence="1 2" key="1">
    <citation type="journal article" date="2014" name="Genome Announc.">
        <title>Draft Genome Sequence of Petroleum Oil-Degrading Marine Bacterium Pseudomonas taeanensis Strain MS-3, Isolated from a Crude Oil-Contaminated Seashore.</title>
        <authorList>
            <person name="Lee S.Y."/>
            <person name="Kim S.H."/>
            <person name="Lee D.G."/>
            <person name="Shin S."/>
            <person name="Yun S.H."/>
            <person name="Choi C.W."/>
            <person name="Chung Y.H."/>
            <person name="Choi J.S."/>
            <person name="Kahng H.Y."/>
            <person name="Kim S.I."/>
        </authorList>
    </citation>
    <scope>NUCLEOTIDE SEQUENCE [LARGE SCALE GENOMIC DNA]</scope>
    <source>
        <strain evidence="1 2">MS-3</strain>
    </source>
</reference>
<dbReference type="AlphaFoldDB" id="A0A0A1YH96"/>
<keyword evidence="2" id="KW-1185">Reference proteome</keyword>
<proteinExistence type="predicted"/>
<dbReference type="eggNOG" id="COG3642">
    <property type="taxonomic scope" value="Bacteria"/>
</dbReference>
<evidence type="ECO:0000313" key="2">
    <source>
        <dbReference type="Proteomes" id="UP000030063"/>
    </source>
</evidence>